<keyword evidence="2" id="KW-0150">Chloroplast</keyword>
<dbReference type="AlphaFoldDB" id="A0A1X9PTU5"/>
<protein>
    <submittedName>
        <fullName evidence="2">Conserved hypothetical plastid protein</fullName>
    </submittedName>
</protein>
<sequence>MIFNPIKNNKIRALCINDVQETHTLSAVSAKNLCNNILKNYAAELSLSHALYIGRESIKAETALIMNQIYVQE</sequence>
<accession>A0A1X9PTU5</accession>
<feature type="domain" description="DUF4346" evidence="1">
    <location>
        <begin position="19"/>
        <end position="73"/>
    </location>
</feature>
<dbReference type="InterPro" id="IPR025595">
    <property type="entry name" value="PterinBD-DUF4346"/>
</dbReference>
<organism evidence="2">
    <name type="scientific">Corynoplastis japonica</name>
    <dbReference type="NCBI Taxonomy" id="700918"/>
    <lineage>
        <taxon>Eukaryota</taxon>
        <taxon>Rhodophyta</taxon>
        <taxon>Rhodellophyceae</taxon>
        <taxon>Rhodellales</taxon>
        <taxon>Rhodellaceae</taxon>
        <taxon>Corynoplastis</taxon>
    </lineage>
</organism>
<keyword evidence="2" id="KW-0934">Plastid</keyword>
<geneLocation type="chloroplast" evidence="2"/>
<proteinExistence type="predicted"/>
<dbReference type="Pfam" id="PF14251">
    <property type="entry name" value="PterinBD-DUF4346"/>
    <property type="match status" value="1"/>
</dbReference>
<evidence type="ECO:0000259" key="1">
    <source>
        <dbReference type="Pfam" id="PF14251"/>
    </source>
</evidence>
<dbReference type="EMBL" id="KY709210">
    <property type="protein sequence ID" value="ARO90927.1"/>
    <property type="molecule type" value="Genomic_DNA"/>
</dbReference>
<name>A0A1X9PTU5_9RHOD</name>
<evidence type="ECO:0000313" key="2">
    <source>
        <dbReference type="EMBL" id="ARO90927.1"/>
    </source>
</evidence>
<gene>
    <name evidence="2" type="primary">ycf91</name>
</gene>
<reference evidence="2" key="1">
    <citation type="submission" date="2017-03" db="EMBL/GenBank/DDBJ databases">
        <title>The new red algal subphylum Proteorhodophytina comprises the largest and most divergent plastid genomes known.</title>
        <authorList>
            <person name="Munoz-Gomez S.A."/>
            <person name="Mejia-Franco F.G."/>
            <person name="Durnin K."/>
            <person name="Morgan C."/>
            <person name="Grisdale C.J."/>
            <person name="Archibald J.M."/>
            <person name="Slamovits C.H."/>
        </authorList>
    </citation>
    <scope>NUCLEOTIDE SEQUENCE</scope>
    <source>
        <strain evidence="2">NIES-2662</strain>
    </source>
</reference>